<feature type="coiled-coil region" evidence="1">
    <location>
        <begin position="159"/>
        <end position="274"/>
    </location>
</feature>
<gene>
    <name evidence="2" type="ORF">EAG_03498</name>
</gene>
<dbReference type="OrthoDB" id="5322683at2759"/>
<sequence length="282" mass="32690">MKDIEDKNVELKSELNDFIQRNSDTEAIRLEYDKLIAEQAALKDKMIELEDLKSCNIELKSNVNNLQSKISSLNDLRTENSRLQSELDALQSERNSSTELDVLRNLLTEKDAEIRLLEDKNSNMLQEIGNLRQFSLEIDEKKKEVDSLKNFIAPLEGKIVSLQSEINSLARMNDTLREELEIARNDTKCQLDNDKLREENKRLEAQLDEALITFQAKETQMTLMNSELKAQTNQLKGDLKTNEEEQGMRLKQLVKEFQAQLHDKEEELQAALEKRFGKICFI</sequence>
<name>E2ACD1_CAMFO</name>
<dbReference type="AlphaFoldDB" id="E2ACD1"/>
<dbReference type="EMBL" id="GL438491">
    <property type="protein sequence ID" value="EFN68921.1"/>
    <property type="molecule type" value="Genomic_DNA"/>
</dbReference>
<accession>E2ACD1</accession>
<keyword evidence="3" id="KW-1185">Reference proteome</keyword>
<protein>
    <submittedName>
        <fullName evidence="2">Uncharacterized protein</fullName>
    </submittedName>
</protein>
<evidence type="ECO:0000313" key="2">
    <source>
        <dbReference type="EMBL" id="EFN68921.1"/>
    </source>
</evidence>
<dbReference type="InParanoid" id="E2ACD1"/>
<keyword evidence="1" id="KW-0175">Coiled coil</keyword>
<dbReference type="STRING" id="104421.E2ACD1"/>
<proteinExistence type="predicted"/>
<organism evidence="3">
    <name type="scientific">Camponotus floridanus</name>
    <name type="common">Florida carpenter ant</name>
    <dbReference type="NCBI Taxonomy" id="104421"/>
    <lineage>
        <taxon>Eukaryota</taxon>
        <taxon>Metazoa</taxon>
        <taxon>Ecdysozoa</taxon>
        <taxon>Arthropoda</taxon>
        <taxon>Hexapoda</taxon>
        <taxon>Insecta</taxon>
        <taxon>Pterygota</taxon>
        <taxon>Neoptera</taxon>
        <taxon>Endopterygota</taxon>
        <taxon>Hymenoptera</taxon>
        <taxon>Apocrita</taxon>
        <taxon>Aculeata</taxon>
        <taxon>Formicoidea</taxon>
        <taxon>Formicidae</taxon>
        <taxon>Formicinae</taxon>
        <taxon>Camponotus</taxon>
    </lineage>
</organism>
<reference evidence="2 3" key="1">
    <citation type="journal article" date="2010" name="Science">
        <title>Genomic comparison of the ants Camponotus floridanus and Harpegnathos saltator.</title>
        <authorList>
            <person name="Bonasio R."/>
            <person name="Zhang G."/>
            <person name="Ye C."/>
            <person name="Mutti N.S."/>
            <person name="Fang X."/>
            <person name="Qin N."/>
            <person name="Donahue G."/>
            <person name="Yang P."/>
            <person name="Li Q."/>
            <person name="Li C."/>
            <person name="Zhang P."/>
            <person name="Huang Z."/>
            <person name="Berger S.L."/>
            <person name="Reinberg D."/>
            <person name="Wang J."/>
            <person name="Liebig J."/>
        </authorList>
    </citation>
    <scope>NUCLEOTIDE SEQUENCE [LARGE SCALE GENOMIC DNA]</scope>
    <source>
        <strain evidence="3">C129</strain>
    </source>
</reference>
<feature type="coiled-coil region" evidence="1">
    <location>
        <begin position="1"/>
        <end position="127"/>
    </location>
</feature>
<evidence type="ECO:0000313" key="3">
    <source>
        <dbReference type="Proteomes" id="UP000000311"/>
    </source>
</evidence>
<dbReference type="Proteomes" id="UP000000311">
    <property type="component" value="Unassembled WGS sequence"/>
</dbReference>
<evidence type="ECO:0000256" key="1">
    <source>
        <dbReference type="SAM" id="Coils"/>
    </source>
</evidence>